<accession>A0A8X7CJL6</accession>
<dbReference type="Proteomes" id="UP000886998">
    <property type="component" value="Unassembled WGS sequence"/>
</dbReference>
<dbReference type="InterPro" id="IPR040676">
    <property type="entry name" value="DUF5641"/>
</dbReference>
<dbReference type="OrthoDB" id="6419856at2759"/>
<sequence>MIYKKDFQKEYLELVRNPNSTSKRKEITFGEIVLIGSDKSKKLNWPLGCIIELYPGKEGIERVAKLRVANSYVIRPLQRLYPLEMSVSNLSFDIALGENFPEPI</sequence>
<keyword evidence="3" id="KW-1185">Reference proteome</keyword>
<name>A0A8X7CJL6_9ARAC</name>
<dbReference type="EMBL" id="BMAV01017726">
    <property type="protein sequence ID" value="GFY69636.1"/>
    <property type="molecule type" value="Genomic_DNA"/>
</dbReference>
<organism evidence="2 3">
    <name type="scientific">Trichonephila inaurata madagascariensis</name>
    <dbReference type="NCBI Taxonomy" id="2747483"/>
    <lineage>
        <taxon>Eukaryota</taxon>
        <taxon>Metazoa</taxon>
        <taxon>Ecdysozoa</taxon>
        <taxon>Arthropoda</taxon>
        <taxon>Chelicerata</taxon>
        <taxon>Arachnida</taxon>
        <taxon>Araneae</taxon>
        <taxon>Araneomorphae</taxon>
        <taxon>Entelegynae</taxon>
        <taxon>Araneoidea</taxon>
        <taxon>Nephilidae</taxon>
        <taxon>Trichonephila</taxon>
        <taxon>Trichonephila inaurata</taxon>
    </lineage>
</organism>
<reference evidence="2" key="1">
    <citation type="submission" date="2020-08" db="EMBL/GenBank/DDBJ databases">
        <title>Multicomponent nature underlies the extraordinary mechanical properties of spider dragline silk.</title>
        <authorList>
            <person name="Kono N."/>
            <person name="Nakamura H."/>
            <person name="Mori M."/>
            <person name="Yoshida Y."/>
            <person name="Ohtoshi R."/>
            <person name="Malay A.D."/>
            <person name="Moran D.A.P."/>
            <person name="Tomita M."/>
            <person name="Numata K."/>
            <person name="Arakawa K."/>
        </authorList>
    </citation>
    <scope>NUCLEOTIDE SEQUENCE</scope>
</reference>
<evidence type="ECO:0000259" key="1">
    <source>
        <dbReference type="Pfam" id="PF18701"/>
    </source>
</evidence>
<protein>
    <submittedName>
        <fullName evidence="2">Integrase catalytic domain-containing protein</fullName>
    </submittedName>
</protein>
<gene>
    <name evidence="2" type="primary">AVEN_156728_1</name>
    <name evidence="2" type="ORF">TNIN_233421</name>
</gene>
<evidence type="ECO:0000313" key="3">
    <source>
        <dbReference type="Proteomes" id="UP000886998"/>
    </source>
</evidence>
<dbReference type="Pfam" id="PF18701">
    <property type="entry name" value="DUF5641"/>
    <property type="match status" value="1"/>
</dbReference>
<feature type="domain" description="DUF5641" evidence="1">
    <location>
        <begin position="6"/>
        <end position="83"/>
    </location>
</feature>
<comment type="caution">
    <text evidence="2">The sequence shown here is derived from an EMBL/GenBank/DDBJ whole genome shotgun (WGS) entry which is preliminary data.</text>
</comment>
<proteinExistence type="predicted"/>
<dbReference type="AlphaFoldDB" id="A0A8X7CJL6"/>
<evidence type="ECO:0000313" key="2">
    <source>
        <dbReference type="EMBL" id="GFY69636.1"/>
    </source>
</evidence>